<dbReference type="PANTHER" id="PTHR10362">
    <property type="entry name" value="HISTIDINE AMMONIA-LYASE"/>
    <property type="match status" value="1"/>
</dbReference>
<evidence type="ECO:0000313" key="2">
    <source>
        <dbReference type="Proteomes" id="UP001597480"/>
    </source>
</evidence>
<dbReference type="Pfam" id="PF00221">
    <property type="entry name" value="Lyase_aromatic"/>
    <property type="match status" value="1"/>
</dbReference>
<sequence length="505" mass="56592">MSSINQYLSLKEFEFIVFGGSKVEVSDDVLKRVRESFDFLKSFSENKIIYGVNTGFGPMAQYRVEDKDRNQLQYNLIRSHASGTGRPLSPVFVKSAMLARLNTLSLGNSGVHESVIHLMKEFINRDITPLIFEHGGVGASGDLVQLAHLALVLIGEGEVFYKGERKKTAEVFKAENLSPINVEIREGLALMNGTSVMTGIGIVNLVNAKKLTELSLKFSAAINEVVRVYDDHLSAELNSTKLHKGQQEIAERMRNHVEGSKLIRKRADHLYTGENQETIFKEKVQEYYSLRCVPQILGPVLDTINETAKVLENEINSANDNPIVDVKNRQVYHGGNFHGDYISLEMDKLRLVVTKLSMLAERQLNYLMNAKINELLPPFTNLGKLGFNFGLQGVQFTAVSTTAENQMLSNSMYVHSIPNNNDNQDIVSMGTNSAVLTAKVIENAFEVLAIEIMAIVQAIDALDYKNEVSPATRKIYDEVRAILPVFSEDKPMYPYVQEIKDYLMK</sequence>
<reference evidence="2" key="1">
    <citation type="journal article" date="2019" name="Int. J. Syst. Evol. Microbiol.">
        <title>The Global Catalogue of Microorganisms (GCM) 10K type strain sequencing project: providing services to taxonomists for standard genome sequencing and annotation.</title>
        <authorList>
            <consortium name="The Broad Institute Genomics Platform"/>
            <consortium name="The Broad Institute Genome Sequencing Center for Infectious Disease"/>
            <person name="Wu L."/>
            <person name="Ma J."/>
        </authorList>
    </citation>
    <scope>NUCLEOTIDE SEQUENCE [LARGE SCALE GENOMIC DNA]</scope>
    <source>
        <strain evidence="2">KCTC 42107</strain>
    </source>
</reference>
<dbReference type="Proteomes" id="UP001597480">
    <property type="component" value="Unassembled WGS sequence"/>
</dbReference>
<dbReference type="EC" id="4.3.1.3" evidence="1"/>
<protein>
    <submittedName>
        <fullName evidence="1">Histidine ammonia-lyase</fullName>
        <ecNumber evidence="1">4.3.1.3</ecNumber>
    </submittedName>
</protein>
<proteinExistence type="predicted"/>
<dbReference type="SUPFAM" id="SSF48557">
    <property type="entry name" value="L-aspartase-like"/>
    <property type="match status" value="1"/>
</dbReference>
<accession>A0ABW5NV61</accession>
<dbReference type="RefSeq" id="WP_169521952.1">
    <property type="nucleotide sequence ID" value="NZ_JBHUMD010000017.1"/>
</dbReference>
<dbReference type="GO" id="GO:0004397">
    <property type="term" value="F:histidine ammonia-lyase activity"/>
    <property type="evidence" value="ECO:0007669"/>
    <property type="project" value="UniProtKB-EC"/>
</dbReference>
<gene>
    <name evidence="1" type="primary">hutH</name>
    <name evidence="1" type="ORF">ACFSR3_09225</name>
</gene>
<dbReference type="Gene3D" id="1.10.275.10">
    <property type="entry name" value="Fumarase/aspartase (N-terminal domain)"/>
    <property type="match status" value="1"/>
</dbReference>
<evidence type="ECO:0000313" key="1">
    <source>
        <dbReference type="EMBL" id="MFD2602235.1"/>
    </source>
</evidence>
<comment type="caution">
    <text evidence="1">The sequence shown here is derived from an EMBL/GenBank/DDBJ whole genome shotgun (WGS) entry which is preliminary data.</text>
</comment>
<dbReference type="EMBL" id="JBHUMD010000017">
    <property type="protein sequence ID" value="MFD2602235.1"/>
    <property type="molecule type" value="Genomic_DNA"/>
</dbReference>
<organism evidence="1 2">
    <name type="scientific">Flavobacterium suzhouense</name>
    <dbReference type="NCBI Taxonomy" id="1529638"/>
    <lineage>
        <taxon>Bacteria</taxon>
        <taxon>Pseudomonadati</taxon>
        <taxon>Bacteroidota</taxon>
        <taxon>Flavobacteriia</taxon>
        <taxon>Flavobacteriales</taxon>
        <taxon>Flavobacteriaceae</taxon>
        <taxon>Flavobacterium</taxon>
    </lineage>
</organism>
<dbReference type="CDD" id="cd00332">
    <property type="entry name" value="PAL-HAL"/>
    <property type="match status" value="1"/>
</dbReference>
<dbReference type="Gene3D" id="1.20.200.10">
    <property type="entry name" value="Fumarase/aspartase (Central domain)"/>
    <property type="match status" value="1"/>
</dbReference>
<name>A0ABW5NV61_9FLAO</name>
<dbReference type="InterPro" id="IPR008948">
    <property type="entry name" value="L-Aspartase-like"/>
</dbReference>
<dbReference type="InterPro" id="IPR001106">
    <property type="entry name" value="Aromatic_Lyase"/>
</dbReference>
<keyword evidence="1" id="KW-0456">Lyase</keyword>
<dbReference type="InterPro" id="IPR024083">
    <property type="entry name" value="Fumarase/histidase_N"/>
</dbReference>
<keyword evidence="2" id="KW-1185">Reference proteome</keyword>